<gene>
    <name evidence="6" type="ORF">FMM05_02220</name>
</gene>
<dbReference type="NCBIfam" id="TIGR02937">
    <property type="entry name" value="sigma70-ECF"/>
    <property type="match status" value="1"/>
</dbReference>
<dbReference type="PANTHER" id="PTHR43133">
    <property type="entry name" value="RNA POLYMERASE ECF-TYPE SIGMA FACTO"/>
    <property type="match status" value="1"/>
</dbReference>
<dbReference type="InterPro" id="IPR014327">
    <property type="entry name" value="RNA_pol_sigma70_bacteroid"/>
</dbReference>
<name>A0A552VAG2_9FLAO</name>
<dbReference type="InterPro" id="IPR013249">
    <property type="entry name" value="RNA_pol_sigma70_r4_t2"/>
</dbReference>
<dbReference type="GO" id="GO:0006352">
    <property type="term" value="P:DNA-templated transcription initiation"/>
    <property type="evidence" value="ECO:0007669"/>
    <property type="project" value="InterPro"/>
</dbReference>
<dbReference type="InterPro" id="IPR013325">
    <property type="entry name" value="RNA_pol_sigma_r2"/>
</dbReference>
<accession>A0A552VAG2</accession>
<dbReference type="Gene3D" id="1.10.10.10">
    <property type="entry name" value="Winged helix-like DNA-binding domain superfamily/Winged helix DNA-binding domain"/>
    <property type="match status" value="1"/>
</dbReference>
<feature type="domain" description="HTH luxR-type" evidence="5">
    <location>
        <begin position="130"/>
        <end position="191"/>
    </location>
</feature>
<evidence type="ECO:0000313" key="6">
    <source>
        <dbReference type="EMBL" id="TRW27477.1"/>
    </source>
</evidence>
<dbReference type="PANTHER" id="PTHR43133:SF46">
    <property type="entry name" value="RNA POLYMERASE SIGMA-70 FACTOR ECF SUBFAMILY"/>
    <property type="match status" value="1"/>
</dbReference>
<evidence type="ECO:0000256" key="3">
    <source>
        <dbReference type="ARBA" id="ARBA00023082"/>
    </source>
</evidence>
<keyword evidence="4" id="KW-0804">Transcription</keyword>
<proteinExistence type="inferred from homology"/>
<dbReference type="RefSeq" id="WP_143371705.1">
    <property type="nucleotide sequence ID" value="NZ_VJVZ01000001.1"/>
</dbReference>
<dbReference type="SUPFAM" id="SSF88946">
    <property type="entry name" value="Sigma2 domain of RNA polymerase sigma factors"/>
    <property type="match status" value="1"/>
</dbReference>
<sequence>MSDIKSFDESLLISELKNHNEKAFRKLFDNYYQDIYGYSLSLLKSKDFAEENVQDVFLKVWLNRENLDASKSFKSYLTTIARNQAFNTLNVAANDVLLKEEIFKSSATSHEQGDYHIREDDCKKLKKLAIKELPPKRKKIFKMSRKGKTYEEISAELGISVNTVKSQMSKALESMRLFFQAHDEILLLLLSLLLQITL</sequence>
<dbReference type="NCBIfam" id="TIGR02985">
    <property type="entry name" value="Sig70_bacteroi1"/>
    <property type="match status" value="1"/>
</dbReference>
<dbReference type="SMART" id="SM00421">
    <property type="entry name" value="HTH_LUXR"/>
    <property type="match status" value="1"/>
</dbReference>
<evidence type="ECO:0000259" key="5">
    <source>
        <dbReference type="SMART" id="SM00421"/>
    </source>
</evidence>
<organism evidence="6 7">
    <name type="scientific">Flavobacterium zepuense</name>
    <dbReference type="NCBI Taxonomy" id="2593302"/>
    <lineage>
        <taxon>Bacteria</taxon>
        <taxon>Pseudomonadati</taxon>
        <taxon>Bacteroidota</taxon>
        <taxon>Flavobacteriia</taxon>
        <taxon>Flavobacteriales</taxon>
        <taxon>Flavobacteriaceae</taxon>
        <taxon>Flavobacterium</taxon>
    </lineage>
</organism>
<dbReference type="PRINTS" id="PR00038">
    <property type="entry name" value="HTHLUXR"/>
</dbReference>
<reference evidence="6 7" key="1">
    <citation type="submission" date="2019-07" db="EMBL/GenBank/DDBJ databases">
        <title>Flavobacterium sp. nov., isolated from glacier ice.</title>
        <authorList>
            <person name="Liu Q."/>
            <person name="Xin Y.-H."/>
        </authorList>
    </citation>
    <scope>NUCLEOTIDE SEQUENCE [LARGE SCALE GENOMIC DNA]</scope>
    <source>
        <strain evidence="6 7">ZT4R6</strain>
    </source>
</reference>
<keyword evidence="3" id="KW-0731">Sigma factor</keyword>
<evidence type="ECO:0000256" key="2">
    <source>
        <dbReference type="ARBA" id="ARBA00023015"/>
    </source>
</evidence>
<keyword evidence="2" id="KW-0805">Transcription regulation</keyword>
<dbReference type="AlphaFoldDB" id="A0A552VAG2"/>
<dbReference type="SUPFAM" id="SSF88659">
    <property type="entry name" value="Sigma3 and sigma4 domains of RNA polymerase sigma factors"/>
    <property type="match status" value="1"/>
</dbReference>
<comment type="similarity">
    <text evidence="1">Belongs to the sigma-70 factor family. ECF subfamily.</text>
</comment>
<dbReference type="Gene3D" id="1.10.1740.10">
    <property type="match status" value="1"/>
</dbReference>
<comment type="caution">
    <text evidence="6">The sequence shown here is derived from an EMBL/GenBank/DDBJ whole genome shotgun (WGS) entry which is preliminary data.</text>
</comment>
<dbReference type="Pfam" id="PF04542">
    <property type="entry name" value="Sigma70_r2"/>
    <property type="match status" value="1"/>
</dbReference>
<dbReference type="InterPro" id="IPR013324">
    <property type="entry name" value="RNA_pol_sigma_r3/r4-like"/>
</dbReference>
<dbReference type="EMBL" id="VJVZ01000001">
    <property type="protein sequence ID" value="TRW27477.1"/>
    <property type="molecule type" value="Genomic_DNA"/>
</dbReference>
<keyword evidence="7" id="KW-1185">Reference proteome</keyword>
<dbReference type="GO" id="GO:0003677">
    <property type="term" value="F:DNA binding"/>
    <property type="evidence" value="ECO:0007669"/>
    <property type="project" value="InterPro"/>
</dbReference>
<dbReference type="InterPro" id="IPR039425">
    <property type="entry name" value="RNA_pol_sigma-70-like"/>
</dbReference>
<dbReference type="OrthoDB" id="759001at2"/>
<dbReference type="InterPro" id="IPR007627">
    <property type="entry name" value="RNA_pol_sigma70_r2"/>
</dbReference>
<protein>
    <submittedName>
        <fullName evidence="6">RNA polymerase sigma-70 factor</fullName>
    </submittedName>
</protein>
<dbReference type="InterPro" id="IPR014284">
    <property type="entry name" value="RNA_pol_sigma-70_dom"/>
</dbReference>
<dbReference type="Proteomes" id="UP000320643">
    <property type="component" value="Unassembled WGS sequence"/>
</dbReference>
<dbReference type="GO" id="GO:0016987">
    <property type="term" value="F:sigma factor activity"/>
    <property type="evidence" value="ECO:0007669"/>
    <property type="project" value="UniProtKB-KW"/>
</dbReference>
<evidence type="ECO:0000313" key="7">
    <source>
        <dbReference type="Proteomes" id="UP000320643"/>
    </source>
</evidence>
<evidence type="ECO:0000256" key="4">
    <source>
        <dbReference type="ARBA" id="ARBA00023163"/>
    </source>
</evidence>
<dbReference type="Pfam" id="PF08281">
    <property type="entry name" value="Sigma70_r4_2"/>
    <property type="match status" value="1"/>
</dbReference>
<dbReference type="CDD" id="cd06171">
    <property type="entry name" value="Sigma70_r4"/>
    <property type="match status" value="1"/>
</dbReference>
<dbReference type="InterPro" id="IPR036388">
    <property type="entry name" value="WH-like_DNA-bd_sf"/>
</dbReference>
<dbReference type="InterPro" id="IPR000792">
    <property type="entry name" value="Tscrpt_reg_LuxR_C"/>
</dbReference>
<evidence type="ECO:0000256" key="1">
    <source>
        <dbReference type="ARBA" id="ARBA00010641"/>
    </source>
</evidence>